<dbReference type="PROSITE" id="PS00543">
    <property type="entry name" value="HLYD_FAMILY"/>
    <property type="match status" value="1"/>
</dbReference>
<feature type="coiled-coil region" evidence="10">
    <location>
        <begin position="60"/>
        <end position="94"/>
    </location>
</feature>
<dbReference type="AlphaFoldDB" id="A0A2S6G2G7"/>
<evidence type="ECO:0000256" key="6">
    <source>
        <dbReference type="ARBA" id="ARBA00022692"/>
    </source>
</evidence>
<dbReference type="InterPro" id="IPR010129">
    <property type="entry name" value="T1SS_HlyD"/>
</dbReference>
<keyword evidence="7" id="KW-1133">Transmembrane helix</keyword>
<dbReference type="Proteomes" id="UP000239446">
    <property type="component" value="Unassembled WGS sequence"/>
</dbReference>
<comment type="subcellular location">
    <subcellularLocation>
        <location evidence="1 9">Cell inner membrane</location>
        <topology evidence="1 9">Single-pass membrane protein</topology>
    </subcellularLocation>
</comment>
<keyword evidence="5 9" id="KW-0997">Cell inner membrane</keyword>
<keyword evidence="8" id="KW-0472">Membrane</keyword>
<evidence type="ECO:0000256" key="7">
    <source>
        <dbReference type="ARBA" id="ARBA00022989"/>
    </source>
</evidence>
<proteinExistence type="inferred from homology"/>
<reference evidence="13 14" key="2">
    <citation type="submission" date="2018-02" db="EMBL/GenBank/DDBJ databases">
        <title>Subsurface microbial communities from deep shales in Ohio and West Virginia, USA.</title>
        <authorList>
            <person name="Wrighton K."/>
        </authorList>
    </citation>
    <scope>NUCLEOTIDE SEQUENCE [LARGE SCALE GENOMIC DNA]</scope>
    <source>
        <strain evidence="13 14">UTICA-S1B9</strain>
    </source>
</reference>
<dbReference type="PANTHER" id="PTHR30386">
    <property type="entry name" value="MEMBRANE FUSION SUBUNIT OF EMRAB-TOLC MULTIDRUG EFFLUX PUMP"/>
    <property type="match status" value="1"/>
</dbReference>
<dbReference type="InterPro" id="IPR050739">
    <property type="entry name" value="MFP"/>
</dbReference>
<dbReference type="InterPro" id="IPR058982">
    <property type="entry name" value="Beta-barrel_AprE"/>
</dbReference>
<dbReference type="GO" id="GO:0005886">
    <property type="term" value="C:plasma membrane"/>
    <property type="evidence" value="ECO:0007669"/>
    <property type="project" value="UniProtKB-SubCell"/>
</dbReference>
<evidence type="ECO:0000256" key="9">
    <source>
        <dbReference type="RuleBase" id="RU365093"/>
    </source>
</evidence>
<evidence type="ECO:0000256" key="10">
    <source>
        <dbReference type="SAM" id="Coils"/>
    </source>
</evidence>
<evidence type="ECO:0000256" key="2">
    <source>
        <dbReference type="ARBA" id="ARBA00009477"/>
    </source>
</evidence>
<dbReference type="NCBIfam" id="TIGR01843">
    <property type="entry name" value="type_I_hlyD"/>
    <property type="match status" value="1"/>
</dbReference>
<evidence type="ECO:0000313" key="12">
    <source>
        <dbReference type="EMBL" id="PPK50000.1"/>
    </source>
</evidence>
<name>A0A2S6G2G7_9GAMM</name>
<dbReference type="PRINTS" id="PR01490">
    <property type="entry name" value="RTXTOXIND"/>
</dbReference>
<dbReference type="GO" id="GO:0009306">
    <property type="term" value="P:protein secretion"/>
    <property type="evidence" value="ECO:0007669"/>
    <property type="project" value="InterPro"/>
</dbReference>
<dbReference type="PANTHER" id="PTHR30386:SF27">
    <property type="entry name" value="MEMBRANE FUSION PROTEIN (MFP) FAMILY PROTEIN"/>
    <property type="match status" value="1"/>
</dbReference>
<gene>
    <name evidence="13" type="ORF">B0H24_10387</name>
    <name evidence="12" type="ORF">BY455_1387</name>
</gene>
<keyword evidence="6" id="KW-0812">Transmembrane</keyword>
<comment type="caution">
    <text evidence="13">The sequence shown here is derived from an EMBL/GenBank/DDBJ whole genome shotgun (WGS) entry which is preliminary data.</text>
</comment>
<evidence type="ECO:0000313" key="14">
    <source>
        <dbReference type="Proteomes" id="UP000239446"/>
    </source>
</evidence>
<accession>A0A2S6G2G7</accession>
<keyword evidence="10" id="KW-0175">Coiled coil</keyword>
<keyword evidence="4 9" id="KW-1003">Cell membrane</keyword>
<dbReference type="STRING" id="930118.SAMN05216429_10357"/>
<evidence type="ECO:0000256" key="3">
    <source>
        <dbReference type="ARBA" id="ARBA00022448"/>
    </source>
</evidence>
<dbReference type="Pfam" id="PF26002">
    <property type="entry name" value="Beta-barrel_AprE"/>
    <property type="match status" value="1"/>
</dbReference>
<feature type="coiled-coil region" evidence="10">
    <location>
        <begin position="140"/>
        <end position="196"/>
    </location>
</feature>
<evidence type="ECO:0000256" key="1">
    <source>
        <dbReference type="ARBA" id="ARBA00004377"/>
    </source>
</evidence>
<dbReference type="Gene3D" id="2.40.30.170">
    <property type="match status" value="1"/>
</dbReference>
<evidence type="ECO:0000256" key="5">
    <source>
        <dbReference type="ARBA" id="ARBA00022519"/>
    </source>
</evidence>
<keyword evidence="3 9" id="KW-0813">Transport</keyword>
<dbReference type="EMBL" id="PTIU01000038">
    <property type="protein sequence ID" value="PPK52049.1"/>
    <property type="molecule type" value="Genomic_DNA"/>
</dbReference>
<reference evidence="12 15" key="1">
    <citation type="submission" date="2018-02" db="EMBL/GenBank/DDBJ databases">
        <title>Deep subsurface shale carbon reservoir microbial communities from Ohio and West Virginia, USA.</title>
        <authorList>
            <person name="Wrighton K."/>
        </authorList>
    </citation>
    <scope>NUCLEOTIDE SEQUENCE [LARGE SCALE GENOMIC DNA]</scope>
    <source>
        <strain evidence="12 15">UTICA-S1B6</strain>
    </source>
</reference>
<evidence type="ECO:0000313" key="15">
    <source>
        <dbReference type="Proteomes" id="UP000239648"/>
    </source>
</evidence>
<organism evidence="13 14">
    <name type="scientific">Marinobacter persicus</name>
    <dbReference type="NCBI Taxonomy" id="930118"/>
    <lineage>
        <taxon>Bacteria</taxon>
        <taxon>Pseudomonadati</taxon>
        <taxon>Pseudomonadota</taxon>
        <taxon>Gammaproteobacteria</taxon>
        <taxon>Pseudomonadales</taxon>
        <taxon>Marinobacteraceae</taxon>
        <taxon>Marinobacter</taxon>
    </lineage>
</organism>
<protein>
    <recommendedName>
        <fullName evidence="9">Membrane fusion protein (MFP) family protein</fullName>
    </recommendedName>
</protein>
<dbReference type="Proteomes" id="UP000239648">
    <property type="component" value="Unassembled WGS sequence"/>
</dbReference>
<evidence type="ECO:0000313" key="13">
    <source>
        <dbReference type="EMBL" id="PPK52049.1"/>
    </source>
</evidence>
<evidence type="ECO:0000256" key="4">
    <source>
        <dbReference type="ARBA" id="ARBA00022475"/>
    </source>
</evidence>
<dbReference type="InterPro" id="IPR006144">
    <property type="entry name" value="Secretion_HlyD_CS"/>
</dbReference>
<evidence type="ECO:0000256" key="8">
    <source>
        <dbReference type="ARBA" id="ARBA00023136"/>
    </source>
</evidence>
<feature type="domain" description="AprE-like beta-barrel" evidence="11">
    <location>
        <begin position="232"/>
        <end position="330"/>
    </location>
</feature>
<evidence type="ECO:0000259" key="11">
    <source>
        <dbReference type="Pfam" id="PF26002"/>
    </source>
</evidence>
<keyword evidence="15" id="KW-1185">Reference proteome</keyword>
<dbReference type="EMBL" id="PTIT01000038">
    <property type="protein sequence ID" value="PPK50000.1"/>
    <property type="molecule type" value="Genomic_DNA"/>
</dbReference>
<sequence length="354" mass="40206">MRMDTTTVDADYNSILEELERSKLNLRRIEAELTGAHFVKEPGDPSALFAEVRLQYESNKESLASAVSEQQAALERAEKELALAVETKDKLEKVLPLYKQEEEAYLKLSESAHVGMLDAIDKTRKRIEKEEEYQAQDLIIAREKAAMEQTQRKIRQLLSKNESQLREQRAQLAEKINRLEAELIKQEHRRSLLELKAPQDGVVKDMATHTVGTVTQPGTILMTLVPLTDTLRAEVWLQNQDVGFVRPGQDVKLKLTAFQFQKYGMVNGNVEHVAADARDAGQQPSAEQAANNANPLTYRTLISLDDQKLFTEMKSYDLFPGMQVMAEIKLGERTVLEYLLSPVRKAFHQAGRER</sequence>
<comment type="similarity">
    <text evidence="2 9">Belongs to the membrane fusion protein (MFP) (TC 8.A.1) family.</text>
</comment>